<protein>
    <submittedName>
        <fullName evidence="7">TetR family transcriptional regulator</fullName>
    </submittedName>
</protein>
<evidence type="ECO:0000256" key="4">
    <source>
        <dbReference type="PROSITE-ProRule" id="PRU00335"/>
    </source>
</evidence>
<dbReference type="InterPro" id="IPR001647">
    <property type="entry name" value="HTH_TetR"/>
</dbReference>
<keyword evidence="1" id="KW-0805">Transcription regulation</keyword>
<dbReference type="PANTHER" id="PTHR30055">
    <property type="entry name" value="HTH-TYPE TRANSCRIPTIONAL REGULATOR RUTR"/>
    <property type="match status" value="1"/>
</dbReference>
<evidence type="ECO:0000313" key="7">
    <source>
        <dbReference type="EMBL" id="TDO50135.1"/>
    </source>
</evidence>
<gene>
    <name evidence="7" type="ORF">EV643_105366</name>
</gene>
<name>A0A4R6KLV9_9ACTN</name>
<dbReference type="PANTHER" id="PTHR30055:SF234">
    <property type="entry name" value="HTH-TYPE TRANSCRIPTIONAL REGULATOR BETI"/>
    <property type="match status" value="1"/>
</dbReference>
<keyword evidence="8" id="KW-1185">Reference proteome</keyword>
<feature type="domain" description="HTH tetR-type" evidence="6">
    <location>
        <begin position="11"/>
        <end position="71"/>
    </location>
</feature>
<feature type="compositionally biased region" description="Pro residues" evidence="5">
    <location>
        <begin position="85"/>
        <end position="96"/>
    </location>
</feature>
<reference evidence="7 8" key="1">
    <citation type="submission" date="2019-03" db="EMBL/GenBank/DDBJ databases">
        <title>Genomic Encyclopedia of Type Strains, Phase III (KMG-III): the genomes of soil and plant-associated and newly described type strains.</title>
        <authorList>
            <person name="Whitman W."/>
        </authorList>
    </citation>
    <scope>NUCLEOTIDE SEQUENCE [LARGE SCALE GENOMIC DNA]</scope>
    <source>
        <strain evidence="7 8">VKM Ac-2527</strain>
    </source>
</reference>
<dbReference type="AlphaFoldDB" id="A0A4R6KLV9"/>
<dbReference type="GO" id="GO:0000976">
    <property type="term" value="F:transcription cis-regulatory region binding"/>
    <property type="evidence" value="ECO:0007669"/>
    <property type="project" value="TreeGrafter"/>
</dbReference>
<dbReference type="InterPro" id="IPR050109">
    <property type="entry name" value="HTH-type_TetR-like_transc_reg"/>
</dbReference>
<evidence type="ECO:0000256" key="5">
    <source>
        <dbReference type="SAM" id="MobiDB-lite"/>
    </source>
</evidence>
<dbReference type="Proteomes" id="UP000295388">
    <property type="component" value="Unassembled WGS sequence"/>
</dbReference>
<dbReference type="InterPro" id="IPR009057">
    <property type="entry name" value="Homeodomain-like_sf"/>
</dbReference>
<evidence type="ECO:0000256" key="2">
    <source>
        <dbReference type="ARBA" id="ARBA00023125"/>
    </source>
</evidence>
<comment type="caution">
    <text evidence="7">The sequence shown here is derived from an EMBL/GenBank/DDBJ whole genome shotgun (WGS) entry which is preliminary data.</text>
</comment>
<evidence type="ECO:0000256" key="3">
    <source>
        <dbReference type="ARBA" id="ARBA00023163"/>
    </source>
</evidence>
<dbReference type="EMBL" id="SNWQ01000005">
    <property type="protein sequence ID" value="TDO50135.1"/>
    <property type="molecule type" value="Genomic_DNA"/>
</dbReference>
<dbReference type="OrthoDB" id="3813186at2"/>
<sequence>MVRLSRAQQQERTRSAVLAAAREEFAEHTYAEAKVDRIAERAELTRGAVYSNFPSKRALYLAVLLDSIEQPAPTPATRNRIAAPAPSPIRPAPPVEPTSSLGPSPIGPTPDPVPSSGALGEALGAVARVWLERLPLVGDSPARGNLQLRSLTGVIDDGPGRAALAQVTRVEALLLGLALESCVARRMRPQRPRPQPARKVRLAAMVLTLLNGAGQLAESAPGVGDPFDVERTCEHLAGLDLADTWDRPLLAYVVPARPADEVWQPPTEAGDGFGLQGGDLADQLTGHDVDFDRDGVIVVLGTGRLGAAEEAIRAVRGTSPRGLSGGAVEPADDQVIVAVVTSDPAELGRLVRLRIGDLTGCLRQVFGPDAWPGIRIVLDDHAAIASAIGVEATDATEAAVRIQGGKIIARAEGRGAAHAAATAVQNHKTAVQDQKSAAQDRKTAAQGQQSVHE</sequence>
<keyword evidence="3" id="KW-0804">Transcription</keyword>
<keyword evidence="2 4" id="KW-0238">DNA-binding</keyword>
<organism evidence="7 8">
    <name type="scientific">Kribbella caucasensis</name>
    <dbReference type="NCBI Taxonomy" id="2512215"/>
    <lineage>
        <taxon>Bacteria</taxon>
        <taxon>Bacillati</taxon>
        <taxon>Actinomycetota</taxon>
        <taxon>Actinomycetes</taxon>
        <taxon>Propionibacteriales</taxon>
        <taxon>Kribbellaceae</taxon>
        <taxon>Kribbella</taxon>
    </lineage>
</organism>
<feature type="region of interest" description="Disordered" evidence="5">
    <location>
        <begin position="75"/>
        <end position="118"/>
    </location>
</feature>
<evidence type="ECO:0000313" key="8">
    <source>
        <dbReference type="Proteomes" id="UP000295388"/>
    </source>
</evidence>
<feature type="region of interest" description="Disordered" evidence="5">
    <location>
        <begin position="424"/>
        <end position="453"/>
    </location>
</feature>
<dbReference type="RefSeq" id="WP_133800384.1">
    <property type="nucleotide sequence ID" value="NZ_SNWQ01000005.1"/>
</dbReference>
<feature type="DNA-binding region" description="H-T-H motif" evidence="4">
    <location>
        <begin position="34"/>
        <end position="53"/>
    </location>
</feature>
<evidence type="ECO:0000259" key="6">
    <source>
        <dbReference type="PROSITE" id="PS50977"/>
    </source>
</evidence>
<evidence type="ECO:0000256" key="1">
    <source>
        <dbReference type="ARBA" id="ARBA00023015"/>
    </source>
</evidence>
<proteinExistence type="predicted"/>
<accession>A0A4R6KLV9</accession>
<dbReference type="PROSITE" id="PS50977">
    <property type="entry name" value="HTH_TETR_2"/>
    <property type="match status" value="1"/>
</dbReference>
<dbReference type="Gene3D" id="1.10.357.10">
    <property type="entry name" value="Tetracycline Repressor, domain 2"/>
    <property type="match status" value="1"/>
</dbReference>
<dbReference type="GO" id="GO:0003700">
    <property type="term" value="F:DNA-binding transcription factor activity"/>
    <property type="evidence" value="ECO:0007669"/>
    <property type="project" value="TreeGrafter"/>
</dbReference>
<feature type="compositionally biased region" description="Polar residues" evidence="5">
    <location>
        <begin position="424"/>
        <end position="437"/>
    </location>
</feature>
<dbReference type="Pfam" id="PF00440">
    <property type="entry name" value="TetR_N"/>
    <property type="match status" value="1"/>
</dbReference>
<dbReference type="SUPFAM" id="SSF46689">
    <property type="entry name" value="Homeodomain-like"/>
    <property type="match status" value="1"/>
</dbReference>
<dbReference type="PRINTS" id="PR00455">
    <property type="entry name" value="HTHTETR"/>
</dbReference>